<keyword evidence="4 7" id="KW-0732">Signal</keyword>
<keyword evidence="3" id="KW-0800">Toxin</keyword>
<keyword evidence="2" id="KW-0964">Secreted</keyword>
<dbReference type="SUPFAM" id="SSF50814">
    <property type="entry name" value="Lipocalins"/>
    <property type="match status" value="1"/>
</dbReference>
<dbReference type="GO" id="GO:0090729">
    <property type="term" value="F:toxin activity"/>
    <property type="evidence" value="ECO:0007669"/>
    <property type="project" value="UniProtKB-KW"/>
</dbReference>
<keyword evidence="5" id="KW-1199">Hemostasis impairing toxin</keyword>
<organism evidence="8">
    <name type="scientific">Triatoma matogrossensis</name>
    <dbReference type="NCBI Taxonomy" id="162370"/>
    <lineage>
        <taxon>Eukaryota</taxon>
        <taxon>Metazoa</taxon>
        <taxon>Ecdysozoa</taxon>
        <taxon>Arthropoda</taxon>
        <taxon>Hexapoda</taxon>
        <taxon>Insecta</taxon>
        <taxon>Pterygota</taxon>
        <taxon>Neoptera</taxon>
        <taxon>Paraneoptera</taxon>
        <taxon>Hemiptera</taxon>
        <taxon>Heteroptera</taxon>
        <taxon>Panheteroptera</taxon>
        <taxon>Cimicomorpha</taxon>
        <taxon>Reduviidae</taxon>
        <taxon>Triatominae</taxon>
        <taxon>Triatoma</taxon>
    </lineage>
</organism>
<evidence type="ECO:0000256" key="5">
    <source>
        <dbReference type="ARBA" id="ARBA00023240"/>
    </source>
</evidence>
<evidence type="ECO:0000256" key="2">
    <source>
        <dbReference type="ARBA" id="ARBA00022525"/>
    </source>
</evidence>
<dbReference type="EMBL" id="HP429253">
    <property type="protein sequence ID" value="ADN29753.1"/>
    <property type="molecule type" value="mRNA"/>
</dbReference>
<dbReference type="InterPro" id="IPR005657">
    <property type="entry name" value="Triabi/Procalin"/>
</dbReference>
<dbReference type="Gene3D" id="2.40.128.20">
    <property type="match status" value="1"/>
</dbReference>
<dbReference type="Pfam" id="PF03973">
    <property type="entry name" value="Triabin"/>
    <property type="match status" value="1"/>
</dbReference>
<reference evidence="8" key="1">
    <citation type="journal article" date="2012" name="Am. J. Trop. Med. Hyg.">
        <title>An insight into the sialotranscriptome of Triatoma matogrossensis, a kissing bug associated with fogo selvagem in South America.</title>
        <authorList>
            <person name="Assumpcao T.C."/>
            <person name="Eaton D.P."/>
            <person name="Pham V.M."/>
            <person name="Francischetti I.M."/>
            <person name="Aoki V."/>
            <person name="Hans-Filho G."/>
            <person name="Rivitti E.A."/>
            <person name="Valenzuela J.G."/>
            <person name="Diaz L.A."/>
            <person name="Ribeiro J.M."/>
        </authorList>
    </citation>
    <scope>NUCLEOTIDE SEQUENCE</scope>
    <source>
        <tissue evidence="8">Salivary gland</tissue>
    </source>
</reference>
<feature type="signal peptide" evidence="7">
    <location>
        <begin position="1"/>
        <end position="18"/>
    </location>
</feature>
<dbReference type="GO" id="GO:0030682">
    <property type="term" value="P:symbiont-mediated perturbation of host defenses"/>
    <property type="evidence" value="ECO:0007669"/>
    <property type="project" value="InterPro"/>
</dbReference>
<dbReference type="CDD" id="cd19423">
    <property type="entry name" value="lipocalin_LTBP1-like"/>
    <property type="match status" value="1"/>
</dbReference>
<evidence type="ECO:0000256" key="1">
    <source>
        <dbReference type="ARBA" id="ARBA00004613"/>
    </source>
</evidence>
<evidence type="ECO:0000256" key="6">
    <source>
        <dbReference type="ARBA" id="ARBA00034121"/>
    </source>
</evidence>
<evidence type="ECO:0000313" key="8">
    <source>
        <dbReference type="EMBL" id="ADN29753.1"/>
    </source>
</evidence>
<dbReference type="GO" id="GO:0005576">
    <property type="term" value="C:extracellular region"/>
    <property type="evidence" value="ECO:0007669"/>
    <property type="project" value="UniProtKB-SubCell"/>
</dbReference>
<sequence length="182" mass="20932">MKTFIAVTFIGILTYTCATWVGSNECKNDVKPMEYFDTTKFFNGKWYVTHYKNLTGDSICQTYETSKPTDNKYVVEYKFGNEEQEIKVRCEAGKGEDKILSFICTINGETAFQADYVAMGTDYDDYAVFYRCVTFESSGYQDDNYLLLRRKEGEKEIPECAKRLTSSLGLQECRDPTNSCLK</sequence>
<evidence type="ECO:0000256" key="7">
    <source>
        <dbReference type="SAM" id="SignalP"/>
    </source>
</evidence>
<dbReference type="InterPro" id="IPR012674">
    <property type="entry name" value="Calycin"/>
</dbReference>
<name>E2J735_9HEMI</name>
<comment type="subcellular location">
    <subcellularLocation>
        <location evidence="1">Secreted</location>
    </subcellularLocation>
</comment>
<dbReference type="AlphaFoldDB" id="E2J735"/>
<proteinExistence type="evidence at transcript level"/>
<comment type="similarity">
    <text evidence="6">Belongs to the calycin superfamily. Triabin family.</text>
</comment>
<protein>
    <submittedName>
        <fullName evidence="8">Salivary triabin 2</fullName>
    </submittedName>
</protein>
<evidence type="ECO:0000256" key="4">
    <source>
        <dbReference type="ARBA" id="ARBA00022729"/>
    </source>
</evidence>
<accession>E2J735</accession>
<feature type="chain" id="PRO_5003159748" evidence="7">
    <location>
        <begin position="19"/>
        <end position="182"/>
    </location>
</feature>
<evidence type="ECO:0000256" key="3">
    <source>
        <dbReference type="ARBA" id="ARBA00022656"/>
    </source>
</evidence>